<feature type="transmembrane region" description="Helical" evidence="1">
    <location>
        <begin position="106"/>
        <end position="127"/>
    </location>
</feature>
<dbReference type="RefSeq" id="WP_070954788.1">
    <property type="nucleotide sequence ID" value="NZ_CP015208.1"/>
</dbReference>
<feature type="transmembrane region" description="Helical" evidence="1">
    <location>
        <begin position="42"/>
        <end position="64"/>
    </location>
</feature>
<feature type="transmembrane region" description="Helical" evidence="1">
    <location>
        <begin position="14"/>
        <end position="36"/>
    </location>
</feature>
<sequence>MPASDSLEKVFKKVLVQGSILIGIIAALGSAIGFAVAGQAGLISALIGAALTLVFVSLTALSVWFGGKLPLGGFFGVVMGGWLVKLVVFLVLAATLKEVDFIDGPVFFFTVVAAIISTLVIDTRIALSARIPLYEK</sequence>
<dbReference type="AlphaFoldDB" id="A0A1D9DZN4"/>
<dbReference type="Proteomes" id="UP000243784">
    <property type="component" value="Chromosome"/>
</dbReference>
<organism evidence="2 3">
    <name type="scientific">Candidatus Rhodoluna planktonica</name>
    <dbReference type="NCBI Taxonomy" id="535712"/>
    <lineage>
        <taxon>Bacteria</taxon>
        <taxon>Bacillati</taxon>
        <taxon>Actinomycetota</taxon>
        <taxon>Actinomycetes</taxon>
        <taxon>Micrococcales</taxon>
        <taxon>Microbacteriaceae</taxon>
        <taxon>Luna cluster</taxon>
        <taxon>Luna-1 subcluster</taxon>
        <taxon>Rhodoluna</taxon>
    </lineage>
</organism>
<evidence type="ECO:0000313" key="3">
    <source>
        <dbReference type="Proteomes" id="UP000243784"/>
    </source>
</evidence>
<dbReference type="KEGG" id="rpla:A4Z71_04795"/>
<keyword evidence="3" id="KW-1185">Reference proteome</keyword>
<reference evidence="2 3" key="1">
    <citation type="journal article" date="2016" name="Biochim. Biophys. Acta">
        <title>Photochemical characterization of actinorhodopsin and its functional existence in the natural host.</title>
        <authorList>
            <person name="Nakamura S."/>
            <person name="Kikukawa T."/>
            <person name="Tamogami J."/>
            <person name="Kamiya M."/>
            <person name="Aizawa T."/>
            <person name="Hahn M.W."/>
            <person name="Ihara K."/>
            <person name="Kamo N."/>
            <person name="Demura M."/>
        </authorList>
    </citation>
    <scope>NUCLEOTIDE SEQUENCE [LARGE SCALE GENOMIC DNA]</scope>
    <source>
        <strain evidence="2 3">MWH-Dar1</strain>
    </source>
</reference>
<keyword evidence="1" id="KW-0812">Transmembrane</keyword>
<evidence type="ECO:0008006" key="4">
    <source>
        <dbReference type="Google" id="ProtNLM"/>
    </source>
</evidence>
<keyword evidence="1" id="KW-0472">Membrane</keyword>
<dbReference type="OrthoDB" id="5117309at2"/>
<feature type="transmembrane region" description="Helical" evidence="1">
    <location>
        <begin position="71"/>
        <end position="94"/>
    </location>
</feature>
<evidence type="ECO:0000313" key="2">
    <source>
        <dbReference type="EMBL" id="AOY56282.1"/>
    </source>
</evidence>
<accession>A0A1D9DZN4</accession>
<gene>
    <name evidence="2" type="ORF">A4Z71_04795</name>
</gene>
<proteinExistence type="predicted"/>
<name>A0A1D9DZN4_9MICO</name>
<protein>
    <recommendedName>
        <fullName evidence="4">ATP synthase protein I</fullName>
    </recommendedName>
</protein>
<dbReference type="EMBL" id="CP015208">
    <property type="protein sequence ID" value="AOY56282.1"/>
    <property type="molecule type" value="Genomic_DNA"/>
</dbReference>
<evidence type="ECO:0000256" key="1">
    <source>
        <dbReference type="SAM" id="Phobius"/>
    </source>
</evidence>
<keyword evidence="1" id="KW-1133">Transmembrane helix</keyword>
<dbReference type="STRING" id="535712.A4Z71_04795"/>